<sequence>MSAPNLDRLEKRAERLVDDREQLMETLIAIRKEHKLTQKDVAERMGVTQPTVAAFEHYDSNPTLSTIHRYAMAVEAMLRTIVVDDCERSVPSEWSVRHEPRVNAPIRAIVPKRGKAIVQNSAYAHA</sequence>
<dbReference type="SUPFAM" id="SSF47413">
    <property type="entry name" value="lambda repressor-like DNA-binding domains"/>
    <property type="match status" value="1"/>
</dbReference>
<dbReference type="EMBL" id="CP097218">
    <property type="protein sequence ID" value="UQN30638.1"/>
    <property type="molecule type" value="Genomic_DNA"/>
</dbReference>
<dbReference type="SMART" id="SM00530">
    <property type="entry name" value="HTH_XRE"/>
    <property type="match status" value="1"/>
</dbReference>
<gene>
    <name evidence="3" type="ORF">M4486_04875</name>
</gene>
<protein>
    <submittedName>
        <fullName evidence="3">Helix-turn-helix domain-containing protein</fullName>
    </submittedName>
</protein>
<dbReference type="Pfam" id="PF01381">
    <property type="entry name" value="HTH_3"/>
    <property type="match status" value="1"/>
</dbReference>
<evidence type="ECO:0000313" key="4">
    <source>
        <dbReference type="Proteomes" id="UP001055868"/>
    </source>
</evidence>
<dbReference type="InterPro" id="IPR001387">
    <property type="entry name" value="Cro/C1-type_HTH"/>
</dbReference>
<feature type="coiled-coil region" evidence="1">
    <location>
        <begin position="6"/>
        <end position="33"/>
    </location>
</feature>
<dbReference type="Gene3D" id="1.10.260.40">
    <property type="entry name" value="lambda repressor-like DNA-binding domains"/>
    <property type="match status" value="1"/>
</dbReference>
<feature type="domain" description="HTH cro/C1-type" evidence="2">
    <location>
        <begin position="27"/>
        <end position="73"/>
    </location>
</feature>
<keyword evidence="4" id="KW-1185">Reference proteome</keyword>
<evidence type="ECO:0000256" key="1">
    <source>
        <dbReference type="SAM" id="Coils"/>
    </source>
</evidence>
<dbReference type="InterPro" id="IPR010982">
    <property type="entry name" value="Lambda_DNA-bd_dom_sf"/>
</dbReference>
<evidence type="ECO:0000259" key="2">
    <source>
        <dbReference type="PROSITE" id="PS50943"/>
    </source>
</evidence>
<dbReference type="Proteomes" id="UP001055868">
    <property type="component" value="Chromosome"/>
</dbReference>
<evidence type="ECO:0000313" key="3">
    <source>
        <dbReference type="EMBL" id="UQN30638.1"/>
    </source>
</evidence>
<proteinExistence type="predicted"/>
<keyword evidence="1" id="KW-0175">Coiled coil</keyword>
<dbReference type="PROSITE" id="PS50943">
    <property type="entry name" value="HTH_CROC1"/>
    <property type="match status" value="1"/>
</dbReference>
<dbReference type="RefSeq" id="WP_249479998.1">
    <property type="nucleotide sequence ID" value="NZ_CP097218.1"/>
</dbReference>
<dbReference type="CDD" id="cd00093">
    <property type="entry name" value="HTH_XRE"/>
    <property type="match status" value="1"/>
</dbReference>
<accession>A0ABY4NB32</accession>
<organism evidence="3 4">
    <name type="scientific">Brachybacterium kimchii</name>
    <dbReference type="NCBI Taxonomy" id="2942909"/>
    <lineage>
        <taxon>Bacteria</taxon>
        <taxon>Bacillati</taxon>
        <taxon>Actinomycetota</taxon>
        <taxon>Actinomycetes</taxon>
        <taxon>Micrococcales</taxon>
        <taxon>Dermabacteraceae</taxon>
        <taxon>Brachybacterium</taxon>
    </lineage>
</organism>
<reference evidence="3" key="1">
    <citation type="submission" date="2022-05" db="EMBL/GenBank/DDBJ databases">
        <title>Genomic analysis of Brachybacterium sp. CBA3104.</title>
        <authorList>
            <person name="Roh S.W."/>
            <person name="Kim Y.B."/>
            <person name="Kim Y."/>
        </authorList>
    </citation>
    <scope>NUCLEOTIDE SEQUENCE</scope>
    <source>
        <strain evidence="3">CBA3104</strain>
    </source>
</reference>
<name>A0ABY4NB32_9MICO</name>